<organism evidence="8 9">
    <name type="scientific">Tritrichomonas musculus</name>
    <dbReference type="NCBI Taxonomy" id="1915356"/>
    <lineage>
        <taxon>Eukaryota</taxon>
        <taxon>Metamonada</taxon>
        <taxon>Parabasalia</taxon>
        <taxon>Tritrichomonadida</taxon>
        <taxon>Tritrichomonadidae</taxon>
        <taxon>Tritrichomonas</taxon>
    </lineage>
</organism>
<evidence type="ECO:0000256" key="4">
    <source>
        <dbReference type="ARBA" id="ARBA00040604"/>
    </source>
</evidence>
<dbReference type="Gene3D" id="3.10.350.10">
    <property type="entry name" value="LysM domain"/>
    <property type="match status" value="1"/>
</dbReference>
<feature type="compositionally biased region" description="Polar residues" evidence="5">
    <location>
        <begin position="574"/>
        <end position="587"/>
    </location>
</feature>
<evidence type="ECO:0000256" key="2">
    <source>
        <dbReference type="ARBA" id="ARBA00009540"/>
    </source>
</evidence>
<accession>A0ABR2KVV7</accession>
<evidence type="ECO:0000256" key="1">
    <source>
        <dbReference type="ARBA" id="ARBA00004173"/>
    </source>
</evidence>
<keyword evidence="3" id="KW-0496">Mitochondrion</keyword>
<feature type="compositionally biased region" description="Low complexity" evidence="5">
    <location>
        <begin position="663"/>
        <end position="687"/>
    </location>
</feature>
<dbReference type="PROSITE" id="PS51782">
    <property type="entry name" value="LYSM"/>
    <property type="match status" value="1"/>
</dbReference>
<feature type="compositionally biased region" description="Acidic residues" evidence="5">
    <location>
        <begin position="611"/>
        <end position="625"/>
    </location>
</feature>
<feature type="compositionally biased region" description="Basic and acidic residues" evidence="5">
    <location>
        <begin position="155"/>
        <end position="182"/>
    </location>
</feature>
<comment type="subcellular location">
    <subcellularLocation>
        <location evidence="1">Mitochondrion</location>
    </subcellularLocation>
</comment>
<feature type="region of interest" description="Disordered" evidence="5">
    <location>
        <begin position="574"/>
        <end position="688"/>
    </location>
</feature>
<feature type="domain" description="LysM" evidence="6">
    <location>
        <begin position="3"/>
        <end position="46"/>
    </location>
</feature>
<dbReference type="Pfam" id="PF01476">
    <property type="entry name" value="LysM"/>
    <property type="match status" value="1"/>
</dbReference>
<dbReference type="SMART" id="SM00584">
    <property type="entry name" value="TLDc"/>
    <property type="match status" value="1"/>
</dbReference>
<feature type="domain" description="TLDc" evidence="7">
    <location>
        <begin position="486"/>
        <end position="789"/>
    </location>
</feature>
<protein>
    <recommendedName>
        <fullName evidence="4">Oxidation resistance protein 1</fullName>
    </recommendedName>
</protein>
<evidence type="ECO:0000313" key="9">
    <source>
        <dbReference type="Proteomes" id="UP001470230"/>
    </source>
</evidence>
<evidence type="ECO:0000259" key="7">
    <source>
        <dbReference type="PROSITE" id="PS51886"/>
    </source>
</evidence>
<gene>
    <name evidence="8" type="ORF">M9Y10_023435</name>
</gene>
<evidence type="ECO:0000313" key="8">
    <source>
        <dbReference type="EMBL" id="KAK8894993.1"/>
    </source>
</evidence>
<comment type="caution">
    <text evidence="8">The sequence shown here is derived from an EMBL/GenBank/DDBJ whole genome shotgun (WGS) entry which is preliminary data.</text>
</comment>
<feature type="region of interest" description="Disordered" evidence="5">
    <location>
        <begin position="155"/>
        <end position="183"/>
    </location>
</feature>
<dbReference type="InterPro" id="IPR018392">
    <property type="entry name" value="LysM"/>
</dbReference>
<comment type="similarity">
    <text evidence="2">Belongs to the OXR1 family.</text>
</comment>
<dbReference type="EMBL" id="JAPFFF010000003">
    <property type="protein sequence ID" value="KAK8894993.1"/>
    <property type="molecule type" value="Genomic_DNA"/>
</dbReference>
<evidence type="ECO:0000259" key="6">
    <source>
        <dbReference type="PROSITE" id="PS51782"/>
    </source>
</evidence>
<dbReference type="Pfam" id="PF07534">
    <property type="entry name" value="TLD"/>
    <property type="match status" value="2"/>
</dbReference>
<dbReference type="InterPro" id="IPR006571">
    <property type="entry name" value="TLDc_dom"/>
</dbReference>
<reference evidence="8 9" key="1">
    <citation type="submission" date="2024-04" db="EMBL/GenBank/DDBJ databases">
        <title>Tritrichomonas musculus Genome.</title>
        <authorList>
            <person name="Alves-Ferreira E."/>
            <person name="Grigg M."/>
            <person name="Lorenzi H."/>
            <person name="Galac M."/>
        </authorList>
    </citation>
    <scope>NUCLEOTIDE SEQUENCE [LARGE SCALE GENOMIC DNA]</scope>
    <source>
        <strain evidence="8 9">EAF2021</strain>
    </source>
</reference>
<dbReference type="Proteomes" id="UP001470230">
    <property type="component" value="Unassembled WGS sequence"/>
</dbReference>
<dbReference type="PROSITE" id="PS51886">
    <property type="entry name" value="TLDC"/>
    <property type="match status" value="1"/>
</dbReference>
<keyword evidence="9" id="KW-1185">Reference proteome</keyword>
<dbReference type="SUPFAM" id="SSF54106">
    <property type="entry name" value="LysM domain"/>
    <property type="match status" value="1"/>
</dbReference>
<feature type="region of interest" description="Disordered" evidence="5">
    <location>
        <begin position="195"/>
        <end position="232"/>
    </location>
</feature>
<proteinExistence type="inferred from homology"/>
<evidence type="ECO:0000256" key="5">
    <source>
        <dbReference type="SAM" id="MobiDB-lite"/>
    </source>
</evidence>
<dbReference type="InterPro" id="IPR036779">
    <property type="entry name" value="LysM_dom_sf"/>
</dbReference>
<evidence type="ECO:0000256" key="3">
    <source>
        <dbReference type="ARBA" id="ARBA00023128"/>
    </source>
</evidence>
<dbReference type="SMART" id="SM00257">
    <property type="entry name" value="LysM"/>
    <property type="match status" value="1"/>
</dbReference>
<feature type="compositionally biased region" description="Basic and acidic residues" evidence="5">
    <location>
        <begin position="588"/>
        <end position="605"/>
    </location>
</feature>
<sequence length="789" mass="88525">MSATITVSNGDTLSKLSLMYSVSPSRLREINDLGAHDVRPGDVLKIESPVEYLASHHQIVVMLISSLDFFRENHQFNHDNDGSIPNCNGNILTEFSLLRSAISGNVVLTEDMIIFNQILTGNRLNKERYTFYINLVAISNTKLVPFYKKKYKSQNDKKIEKKDNDEKTSNNKSNQDKGEGKQKSSFSFFRRLFGSKSGQKSQDESSITTHDTEGHSDRLDDENIDDNETTKNTFRNAENLNINYGGVEKFMSLYEDEPSVLEICLFDDPLNKSQGLKSMSFFASRAELSSLEFLINFFSRQRRLEIGLKLVSPNDMPTLPQDDAQEAANIKAFHSSSLPNPQATHQTALKKSSLVIIIHDEQENSPSYQANKDDDSMNSKIFIDGNDSFGYAIQKSILVISENKKLAKKITKVDSSRKVGSLNPEELSPILSPKIITKSTLNSMSPISCHNLQLSNSSLTQSASVFYSDSFSYSDYPSSLTDATSLILDCINITMIRLNFPHRIMGLAWKLAFRLSRDGCSYQSLLEKTRDGHPCVLAILTNKNERIGAFLSDGIKEGKGKSSGGSSFVFSFSNPKRANINKNNQTENKLKHDGSNSSIKDDDCVNRNYNDDDDDDDDKDNDDIDDNKNENYDNDNDNSNANSNSNDDVNSDNDNNDNENDNDNFNSNNKLNNDSSKNDDSSSSSSSYFNRRNANVYRWSMLNDKFVFVSTTDLMIGSTSISDDKDKFEDRSLIFSKYRSDFAGRFGAAIWIDQKMNKGISENCPTFNSPPLVEGGTFAVNDIEVWNII</sequence>
<dbReference type="PANTHER" id="PTHR23354">
    <property type="entry name" value="NUCLEOLAR PROTEIN 7/ESTROGEN RECEPTOR COACTIVATOR-RELATED"/>
    <property type="match status" value="1"/>
</dbReference>
<dbReference type="PANTHER" id="PTHR23354:SF62">
    <property type="entry name" value="MUSTARD, ISOFORM V"/>
    <property type="match status" value="1"/>
</dbReference>
<feature type="compositionally biased region" description="Acidic residues" evidence="5">
    <location>
        <begin position="649"/>
        <end position="662"/>
    </location>
</feature>
<feature type="compositionally biased region" description="Low complexity" evidence="5">
    <location>
        <begin position="637"/>
        <end position="648"/>
    </location>
</feature>
<name>A0ABR2KVV7_9EUKA</name>